<dbReference type="EMBL" id="BK032778">
    <property type="protein sequence ID" value="DAF59887.1"/>
    <property type="molecule type" value="Genomic_DNA"/>
</dbReference>
<protein>
    <submittedName>
        <fullName evidence="1">Uncharacterized protein</fullName>
    </submittedName>
</protein>
<proteinExistence type="predicted"/>
<sequence length="67" mass="7900">MIRPKYLCNNCVHKNICKYAKDMTKIISEIDKVCAYYTDLLPINLSHLSCNYLTTKSEEELNNEQKR</sequence>
<organism evidence="1">
    <name type="scientific">Siphoviridae sp. ctwDi18</name>
    <dbReference type="NCBI Taxonomy" id="2827970"/>
    <lineage>
        <taxon>Viruses</taxon>
        <taxon>Duplodnaviria</taxon>
        <taxon>Heunggongvirae</taxon>
        <taxon>Uroviricota</taxon>
        <taxon>Caudoviricetes</taxon>
    </lineage>
</organism>
<accession>A0A8S5TA82</accession>
<evidence type="ECO:0000313" key="1">
    <source>
        <dbReference type="EMBL" id="DAF59887.1"/>
    </source>
</evidence>
<reference evidence="1" key="1">
    <citation type="journal article" date="2021" name="Proc. Natl. Acad. Sci. U.S.A.">
        <title>A Catalog of Tens of Thousands of Viruses from Human Metagenomes Reveals Hidden Associations with Chronic Diseases.</title>
        <authorList>
            <person name="Tisza M.J."/>
            <person name="Buck C.B."/>
        </authorList>
    </citation>
    <scope>NUCLEOTIDE SEQUENCE</scope>
    <source>
        <strain evidence="1">CtwDi18</strain>
    </source>
</reference>
<name>A0A8S5TA82_9CAUD</name>